<proteinExistence type="predicted"/>
<comment type="caution">
    <text evidence="1">The sequence shown here is derived from an EMBL/GenBank/DDBJ whole genome shotgun (WGS) entry which is preliminary data.</text>
</comment>
<dbReference type="AlphaFoldDB" id="T0YAP7"/>
<dbReference type="InterPro" id="IPR036188">
    <property type="entry name" value="FAD/NAD-bd_sf"/>
</dbReference>
<sequence length="119" mass="13720">AAAEALGTCLTTPEHGRGALRRFERQVRHGPERFAWFIYRMTRPAMQSLFMEPHNPLRMREALLSLLSGDIFEDTPLWRSLRAFQAIYYLTSLTMPRRSFAALRRRALNIRCEPASGAP</sequence>
<accession>T0YAP7</accession>
<name>T0YAP7_9ZZZZ</name>
<feature type="non-terminal residue" evidence="1">
    <location>
        <position position="1"/>
    </location>
</feature>
<organism evidence="1">
    <name type="scientific">mine drainage metagenome</name>
    <dbReference type="NCBI Taxonomy" id="410659"/>
    <lineage>
        <taxon>unclassified sequences</taxon>
        <taxon>metagenomes</taxon>
        <taxon>ecological metagenomes</taxon>
    </lineage>
</organism>
<gene>
    <name evidence="1" type="ORF">B1A_20952</name>
</gene>
<dbReference type="Gene3D" id="3.50.50.60">
    <property type="entry name" value="FAD/NAD(P)-binding domain"/>
    <property type="match status" value="1"/>
</dbReference>
<protein>
    <submittedName>
        <fullName evidence="1">Tryptophan halogenase</fullName>
    </submittedName>
</protein>
<reference evidence="1" key="2">
    <citation type="journal article" date="2014" name="ISME J.">
        <title>Microbial stratification in low pH oxic and suboxic macroscopic growths along an acid mine drainage.</title>
        <authorList>
            <person name="Mendez-Garcia C."/>
            <person name="Mesa V."/>
            <person name="Sprenger R.R."/>
            <person name="Richter M."/>
            <person name="Diez M.S."/>
            <person name="Solano J."/>
            <person name="Bargiela R."/>
            <person name="Golyshina O.V."/>
            <person name="Manteca A."/>
            <person name="Ramos J.L."/>
            <person name="Gallego J.R."/>
            <person name="Llorente I."/>
            <person name="Martins Dos Santos V.A."/>
            <person name="Jensen O.N."/>
            <person name="Pelaez A.I."/>
            <person name="Sanchez J."/>
            <person name="Ferrer M."/>
        </authorList>
    </citation>
    <scope>NUCLEOTIDE SEQUENCE</scope>
</reference>
<evidence type="ECO:0000313" key="1">
    <source>
        <dbReference type="EMBL" id="EQD28892.1"/>
    </source>
</evidence>
<reference evidence="1" key="1">
    <citation type="submission" date="2013-08" db="EMBL/GenBank/DDBJ databases">
        <authorList>
            <person name="Mendez C."/>
            <person name="Richter M."/>
            <person name="Ferrer M."/>
            <person name="Sanchez J."/>
        </authorList>
    </citation>
    <scope>NUCLEOTIDE SEQUENCE</scope>
</reference>
<dbReference type="EMBL" id="AUZX01015476">
    <property type="protein sequence ID" value="EQD28892.1"/>
    <property type="molecule type" value="Genomic_DNA"/>
</dbReference>